<evidence type="ECO:0000313" key="2">
    <source>
        <dbReference type="Proteomes" id="UP000499080"/>
    </source>
</evidence>
<dbReference type="EMBL" id="BGPR01033434">
    <property type="protein sequence ID" value="GBO07358.1"/>
    <property type="molecule type" value="Genomic_DNA"/>
</dbReference>
<keyword evidence="2" id="KW-1185">Reference proteome</keyword>
<dbReference type="InterPro" id="IPR036397">
    <property type="entry name" value="RNaseH_sf"/>
</dbReference>
<organism evidence="1 2">
    <name type="scientific">Araneus ventricosus</name>
    <name type="common">Orbweaver spider</name>
    <name type="synonym">Epeira ventricosa</name>
    <dbReference type="NCBI Taxonomy" id="182803"/>
    <lineage>
        <taxon>Eukaryota</taxon>
        <taxon>Metazoa</taxon>
        <taxon>Ecdysozoa</taxon>
        <taxon>Arthropoda</taxon>
        <taxon>Chelicerata</taxon>
        <taxon>Arachnida</taxon>
        <taxon>Araneae</taxon>
        <taxon>Araneomorphae</taxon>
        <taxon>Entelegynae</taxon>
        <taxon>Araneoidea</taxon>
        <taxon>Araneidae</taxon>
        <taxon>Araneus</taxon>
    </lineage>
</organism>
<protein>
    <recommendedName>
        <fullName evidence="3">Tc1-like transposase DDE domain-containing protein</fullName>
    </recommendedName>
</protein>
<accession>A0A4Y2U3E2</accession>
<dbReference type="PANTHER" id="PTHR47326:SF1">
    <property type="entry name" value="HTH PSQ-TYPE DOMAIN-CONTAINING PROTEIN"/>
    <property type="match status" value="1"/>
</dbReference>
<reference evidence="1 2" key="1">
    <citation type="journal article" date="2019" name="Sci. Rep.">
        <title>Orb-weaving spider Araneus ventricosus genome elucidates the spidroin gene catalogue.</title>
        <authorList>
            <person name="Kono N."/>
            <person name="Nakamura H."/>
            <person name="Ohtoshi R."/>
            <person name="Moran D.A.P."/>
            <person name="Shinohara A."/>
            <person name="Yoshida Y."/>
            <person name="Fujiwara M."/>
            <person name="Mori M."/>
            <person name="Tomita M."/>
            <person name="Arakawa K."/>
        </authorList>
    </citation>
    <scope>NUCLEOTIDE SEQUENCE [LARGE SCALE GENOMIC DNA]</scope>
</reference>
<evidence type="ECO:0008006" key="3">
    <source>
        <dbReference type="Google" id="ProtNLM"/>
    </source>
</evidence>
<evidence type="ECO:0000313" key="1">
    <source>
        <dbReference type="EMBL" id="GBO07358.1"/>
    </source>
</evidence>
<dbReference type="AlphaFoldDB" id="A0A4Y2U3E2"/>
<dbReference type="Proteomes" id="UP000499080">
    <property type="component" value="Unassembled WGS sequence"/>
</dbReference>
<proteinExistence type="predicted"/>
<name>A0A4Y2U3E2_ARAVE</name>
<dbReference type="PANTHER" id="PTHR47326">
    <property type="entry name" value="TRANSPOSABLE ELEMENT TC3 TRANSPOSASE-LIKE PROTEIN"/>
    <property type="match status" value="1"/>
</dbReference>
<comment type="caution">
    <text evidence="1">The sequence shown here is derived from an EMBL/GenBank/DDBJ whole genome shotgun (WGS) entry which is preliminary data.</text>
</comment>
<dbReference type="GO" id="GO:0003676">
    <property type="term" value="F:nucleic acid binding"/>
    <property type="evidence" value="ECO:0007669"/>
    <property type="project" value="InterPro"/>
</dbReference>
<gene>
    <name evidence="1" type="ORF">AVEN_34531_1</name>
</gene>
<sequence length="91" mass="10874">MQDGARPHCIEQVFRFIDEYFGNRVIALEYLKFTGAGMDWPPYSPDLTPCDYFLWGTLKDIVYPSIPPRWTSLNRRSVWHVNPFLLRQYEM</sequence>
<dbReference type="Gene3D" id="3.30.420.10">
    <property type="entry name" value="Ribonuclease H-like superfamily/Ribonuclease H"/>
    <property type="match status" value="1"/>
</dbReference>